<accession>A0A3E5GPF4</accession>
<evidence type="ECO:0000313" key="1">
    <source>
        <dbReference type="EMBL" id="RGO47636.1"/>
    </source>
</evidence>
<name>A0A3E5GPF4_9FIRM</name>
<keyword evidence="2" id="KW-1185">Reference proteome</keyword>
<sequence>MKVEVNETLLKEFGHIYNMWNDNHEITRTLDASALANMAIAKAVMVMRERNDKDEERRKYRVDRKHVEEYCNAYNRKIELEGKPNIMKIYPDEAYANHAIVVATSITEEKVRELEEQACTK</sequence>
<organism evidence="1 2">
    <name type="scientific">Dorea formicigenerans</name>
    <dbReference type="NCBI Taxonomy" id="39486"/>
    <lineage>
        <taxon>Bacteria</taxon>
        <taxon>Bacillati</taxon>
        <taxon>Bacillota</taxon>
        <taxon>Clostridia</taxon>
        <taxon>Lachnospirales</taxon>
        <taxon>Lachnospiraceae</taxon>
        <taxon>Dorea</taxon>
    </lineage>
</organism>
<evidence type="ECO:0000313" key="2">
    <source>
        <dbReference type="Proteomes" id="UP000261055"/>
    </source>
</evidence>
<protein>
    <submittedName>
        <fullName evidence="1">Uncharacterized protein</fullName>
    </submittedName>
</protein>
<dbReference type="Proteomes" id="UP000261055">
    <property type="component" value="Unassembled WGS sequence"/>
</dbReference>
<comment type="caution">
    <text evidence="1">The sequence shown here is derived from an EMBL/GenBank/DDBJ whole genome shotgun (WGS) entry which is preliminary data.</text>
</comment>
<gene>
    <name evidence="1" type="ORF">DXB12_13785</name>
</gene>
<dbReference type="EMBL" id="QSVQ01000020">
    <property type="protein sequence ID" value="RGO47636.1"/>
    <property type="molecule type" value="Genomic_DNA"/>
</dbReference>
<dbReference type="RefSeq" id="WP_117614071.1">
    <property type="nucleotide sequence ID" value="NZ_QSVQ01000020.1"/>
</dbReference>
<reference evidence="1 2" key="1">
    <citation type="submission" date="2018-08" db="EMBL/GenBank/DDBJ databases">
        <title>A genome reference for cultivated species of the human gut microbiota.</title>
        <authorList>
            <person name="Zou Y."/>
            <person name="Xue W."/>
            <person name="Luo G."/>
        </authorList>
    </citation>
    <scope>NUCLEOTIDE SEQUENCE [LARGE SCALE GENOMIC DNA]</scope>
    <source>
        <strain evidence="1 2">OM02-12</strain>
    </source>
</reference>
<dbReference type="AlphaFoldDB" id="A0A3E5GPF4"/>
<proteinExistence type="predicted"/>